<gene>
    <name evidence="1" type="ORF">CP500_020110</name>
</gene>
<dbReference type="EMBL" id="NXIB02000161">
    <property type="protein sequence ID" value="PHX53707.1"/>
    <property type="molecule type" value="Genomic_DNA"/>
</dbReference>
<evidence type="ECO:0000313" key="2">
    <source>
        <dbReference type="Proteomes" id="UP000226442"/>
    </source>
</evidence>
<accession>A0A2G4EX34</accession>
<reference evidence="1" key="1">
    <citation type="submission" date="2017-10" db="EMBL/GenBank/DDBJ databases">
        <title>Draft genome sequence of the planktic cyanobacteria Tychonema bourrellyi isolated from alpine lentic freshwater.</title>
        <authorList>
            <person name="Tett A."/>
            <person name="Armanini F."/>
            <person name="Asnicar F."/>
            <person name="Boscaini A."/>
            <person name="Pasolli E."/>
            <person name="Zolfo M."/>
            <person name="Donati C."/>
            <person name="Salmaso N."/>
            <person name="Segata N."/>
        </authorList>
    </citation>
    <scope>NUCLEOTIDE SEQUENCE</scope>
    <source>
        <strain evidence="1">FEM_GT703</strain>
    </source>
</reference>
<name>A0A2G4EX34_9CYAN</name>
<dbReference type="RefSeq" id="WP_096831055.1">
    <property type="nucleotide sequence ID" value="NZ_NXIB02000161.1"/>
</dbReference>
<proteinExistence type="predicted"/>
<dbReference type="OrthoDB" id="460035at2"/>
<evidence type="ECO:0000313" key="1">
    <source>
        <dbReference type="EMBL" id="PHX53707.1"/>
    </source>
</evidence>
<keyword evidence="2" id="KW-1185">Reference proteome</keyword>
<comment type="caution">
    <text evidence="1">The sequence shown here is derived from an EMBL/GenBank/DDBJ whole genome shotgun (WGS) entry which is preliminary data.</text>
</comment>
<dbReference type="AlphaFoldDB" id="A0A2G4EX34"/>
<sequence>MKSTLCFPETSLKSHQVNSDTNAVHSQSNMEYCIAAAWIDLVGGDYSSFEGDDWLAISGDIDEGEIYREWFLWQDSEVTQEWEAYDPITNYRIVASSRALLIAKIDQIEDTRTI</sequence>
<organism evidence="1 2">
    <name type="scientific">Tychonema bourrellyi FEM_GT703</name>
    <dbReference type="NCBI Taxonomy" id="2040638"/>
    <lineage>
        <taxon>Bacteria</taxon>
        <taxon>Bacillati</taxon>
        <taxon>Cyanobacteriota</taxon>
        <taxon>Cyanophyceae</taxon>
        <taxon>Oscillatoriophycideae</taxon>
        <taxon>Oscillatoriales</taxon>
        <taxon>Microcoleaceae</taxon>
        <taxon>Tychonema</taxon>
    </lineage>
</organism>
<protein>
    <submittedName>
        <fullName evidence="1">Uncharacterized protein</fullName>
    </submittedName>
</protein>
<dbReference type="Proteomes" id="UP000226442">
    <property type="component" value="Unassembled WGS sequence"/>
</dbReference>